<sequence>MCVAELDRTNGELFTVLNDLRTIRISVEFSIQFPEKQELDTWGNGFGFTTSNRKISRMQHFYDQFAA</sequence>
<dbReference type="RefSeq" id="WP_268006935.1">
    <property type="nucleotide sequence ID" value="NZ_BSUT01000001.1"/>
</dbReference>
<name>A0ABY6ZLI2_9BACL</name>
<dbReference type="Proteomes" id="UP001164761">
    <property type="component" value="Chromosome"/>
</dbReference>
<proteinExistence type="predicted"/>
<evidence type="ECO:0000313" key="2">
    <source>
        <dbReference type="Proteomes" id="UP001164761"/>
    </source>
</evidence>
<evidence type="ECO:0000313" key="1">
    <source>
        <dbReference type="EMBL" id="WAH43056.1"/>
    </source>
</evidence>
<keyword evidence="2" id="KW-1185">Reference proteome</keyword>
<organism evidence="1 2">
    <name type="scientific">Alicyclobacillus fastidiosus</name>
    <dbReference type="NCBI Taxonomy" id="392011"/>
    <lineage>
        <taxon>Bacteria</taxon>
        <taxon>Bacillati</taxon>
        <taxon>Bacillota</taxon>
        <taxon>Bacilli</taxon>
        <taxon>Bacillales</taxon>
        <taxon>Alicyclobacillaceae</taxon>
        <taxon>Alicyclobacillus</taxon>
    </lineage>
</organism>
<gene>
    <name evidence="1" type="ORF">NZD89_06510</name>
</gene>
<reference evidence="1" key="1">
    <citation type="submission" date="2022-08" db="EMBL/GenBank/DDBJ databases">
        <title>Alicyclobacillus fastidiosus DSM 17978, complete genome.</title>
        <authorList>
            <person name="Wang Q."/>
            <person name="Cai R."/>
            <person name="Wang Z."/>
        </authorList>
    </citation>
    <scope>NUCLEOTIDE SEQUENCE</scope>
    <source>
        <strain evidence="1">DSM 17978</strain>
    </source>
</reference>
<protein>
    <submittedName>
        <fullName evidence="1">Uncharacterized protein</fullName>
    </submittedName>
</protein>
<dbReference type="EMBL" id="CP104067">
    <property type="protein sequence ID" value="WAH43056.1"/>
    <property type="molecule type" value="Genomic_DNA"/>
</dbReference>
<accession>A0ABY6ZLI2</accession>